<proteinExistence type="predicted"/>
<protein>
    <submittedName>
        <fullName evidence="1">Uncharacterized protein</fullName>
    </submittedName>
</protein>
<dbReference type="SUPFAM" id="SSF117281">
    <property type="entry name" value="Kelch motif"/>
    <property type="match status" value="1"/>
</dbReference>
<evidence type="ECO:0000313" key="2">
    <source>
        <dbReference type="Proteomes" id="UP000031668"/>
    </source>
</evidence>
<dbReference type="InterPro" id="IPR015915">
    <property type="entry name" value="Kelch-typ_b-propeller"/>
</dbReference>
<accession>A0A0C2M286</accession>
<organism evidence="1 2">
    <name type="scientific">Thelohanellus kitauei</name>
    <name type="common">Myxosporean</name>
    <dbReference type="NCBI Taxonomy" id="669202"/>
    <lineage>
        <taxon>Eukaryota</taxon>
        <taxon>Metazoa</taxon>
        <taxon>Cnidaria</taxon>
        <taxon>Myxozoa</taxon>
        <taxon>Myxosporea</taxon>
        <taxon>Bivalvulida</taxon>
        <taxon>Platysporina</taxon>
        <taxon>Myxobolidae</taxon>
        <taxon>Thelohanellus</taxon>
    </lineage>
</organism>
<sequence length="188" mass="21729">MNLENESIAFEQRLCHCVTSIRQYLIIYGGRFVYYSINTCNELWIYDTINGICRKYPAPDRTRETNSDSSICTAGNKVYIFGSLGAPLADGTTYSLVSFDISNFSWQDLTLSIDDDDQQYSPPQMFQRLLFYHDEHLYVLGTIRGVTGEYFGSMYKFSLQTNIWFSVEQNEPKPVFFNQIIGTVFNNK</sequence>
<dbReference type="Gene3D" id="2.120.10.80">
    <property type="entry name" value="Kelch-type beta propeller"/>
    <property type="match status" value="1"/>
</dbReference>
<dbReference type="Proteomes" id="UP000031668">
    <property type="component" value="Unassembled WGS sequence"/>
</dbReference>
<comment type="caution">
    <text evidence="1">The sequence shown here is derived from an EMBL/GenBank/DDBJ whole genome shotgun (WGS) entry which is preliminary data.</text>
</comment>
<dbReference type="EMBL" id="JWZT01005375">
    <property type="protein sequence ID" value="KII61155.1"/>
    <property type="molecule type" value="Genomic_DNA"/>
</dbReference>
<gene>
    <name evidence="1" type="ORF">RF11_16438</name>
</gene>
<reference evidence="1 2" key="1">
    <citation type="journal article" date="2014" name="Genome Biol. Evol.">
        <title>The genome of the myxosporean Thelohanellus kitauei shows adaptations to nutrient acquisition within its fish host.</title>
        <authorList>
            <person name="Yang Y."/>
            <person name="Xiong J."/>
            <person name="Zhou Z."/>
            <person name="Huo F."/>
            <person name="Miao W."/>
            <person name="Ran C."/>
            <person name="Liu Y."/>
            <person name="Zhang J."/>
            <person name="Feng J."/>
            <person name="Wang M."/>
            <person name="Wang M."/>
            <person name="Wang L."/>
            <person name="Yao B."/>
        </authorList>
    </citation>
    <scope>NUCLEOTIDE SEQUENCE [LARGE SCALE GENOMIC DNA]</scope>
    <source>
        <strain evidence="1">Wuqing</strain>
    </source>
</reference>
<keyword evidence="2" id="KW-1185">Reference proteome</keyword>
<dbReference type="Pfam" id="PF24681">
    <property type="entry name" value="Kelch_KLHDC2_KLHL20_DRC7"/>
    <property type="match status" value="1"/>
</dbReference>
<evidence type="ECO:0000313" key="1">
    <source>
        <dbReference type="EMBL" id="KII61155.1"/>
    </source>
</evidence>
<dbReference type="AlphaFoldDB" id="A0A0C2M286"/>
<name>A0A0C2M286_THEKT</name>